<proteinExistence type="predicted"/>
<accession>A0A938XVT7</accession>
<name>A0A938XVT7_9BACL</name>
<dbReference type="RefSeq" id="WP_204516727.1">
    <property type="nucleotide sequence ID" value="NZ_BAABIN010000009.1"/>
</dbReference>
<gene>
    <name evidence="1" type="ORF">JOD01_000615</name>
</gene>
<protein>
    <submittedName>
        <fullName evidence="1">Uncharacterized protein</fullName>
    </submittedName>
</protein>
<sequence length="181" mass="18809">MKKSVESSRPAAALAYLVINKLPSENSPDIFVDDVMLSKLFAPGGPTGPGSTIFFSQTATPQPIALTGAETTVLTTGPVPVVAGQTLKIDTTVQITAVSTANSTLSYNINVRRNGVLLTTTTVQRSLAIAGTAIFVTPNTYVDTAPATGSNTYTVGVMVTDATNITSLTAMTRANNVVRFP</sequence>
<dbReference type="Proteomes" id="UP000717624">
    <property type="component" value="Unassembled WGS sequence"/>
</dbReference>
<comment type="caution">
    <text evidence="1">The sequence shown here is derived from an EMBL/GenBank/DDBJ whole genome shotgun (WGS) entry which is preliminary data.</text>
</comment>
<dbReference type="AlphaFoldDB" id="A0A938XVT7"/>
<evidence type="ECO:0000313" key="2">
    <source>
        <dbReference type="Proteomes" id="UP000717624"/>
    </source>
</evidence>
<organism evidence="1 2">
    <name type="scientific">Brevibacillus fulvus</name>
    <dbReference type="NCBI Taxonomy" id="1125967"/>
    <lineage>
        <taxon>Bacteria</taxon>
        <taxon>Bacillati</taxon>
        <taxon>Bacillota</taxon>
        <taxon>Bacilli</taxon>
        <taxon>Bacillales</taxon>
        <taxon>Paenibacillaceae</taxon>
        <taxon>Brevibacillus</taxon>
    </lineage>
</organism>
<dbReference type="EMBL" id="JAFBEB010000001">
    <property type="protein sequence ID" value="MBM7589029.1"/>
    <property type="molecule type" value="Genomic_DNA"/>
</dbReference>
<evidence type="ECO:0000313" key="1">
    <source>
        <dbReference type="EMBL" id="MBM7589029.1"/>
    </source>
</evidence>
<reference evidence="1" key="1">
    <citation type="submission" date="2021-01" db="EMBL/GenBank/DDBJ databases">
        <title>Genomic Encyclopedia of Type Strains, Phase IV (KMG-IV): sequencing the most valuable type-strain genomes for metagenomic binning, comparative biology and taxonomic classification.</title>
        <authorList>
            <person name="Goeker M."/>
        </authorList>
    </citation>
    <scope>NUCLEOTIDE SEQUENCE</scope>
    <source>
        <strain evidence="1">DSM 25523</strain>
    </source>
</reference>
<keyword evidence="2" id="KW-1185">Reference proteome</keyword>